<dbReference type="Gene3D" id="3.90.470.20">
    <property type="entry name" value="4'-phosphopantetheinyl transferase domain"/>
    <property type="match status" value="1"/>
</dbReference>
<proteinExistence type="inferred from homology"/>
<accession>A0ABV9JIM0</accession>
<evidence type="ECO:0000256" key="1">
    <source>
        <dbReference type="ARBA" id="ARBA00003937"/>
    </source>
</evidence>
<dbReference type="InterPro" id="IPR003542">
    <property type="entry name" value="Enbac_synth_compD-like"/>
</dbReference>
<evidence type="ECO:0000259" key="13">
    <source>
        <dbReference type="Pfam" id="PF17837"/>
    </source>
</evidence>
<comment type="pathway">
    <text evidence="2">Siderophore biosynthesis; enterobactin biosynthesis.</text>
</comment>
<evidence type="ECO:0000259" key="12">
    <source>
        <dbReference type="Pfam" id="PF01648"/>
    </source>
</evidence>
<feature type="domain" description="4'-phosphopantetheinyl transferase" evidence="12">
    <location>
        <begin position="133"/>
        <end position="216"/>
    </location>
</feature>
<sequence>MPIQWSEGSIVRQQDSEHAFIRSVEFRLNWQWVLVICRFVPDRYQPSMFTAMKIDMPASIRSADSKRQAEFLAGRYAAQQGLKSMQQAGASISQIPIGAGRDPQWPAGIRGSISHSGDRVCCLLSQSASVKFLGVDLEKIFSVELAQKIGYEIHTAAEQQLLCKAGLSPAQASSVIFSAKECLFKALYPYAKEFFGFEAASVVEATTSFVSLGLSPDLVWLWGVPEQFTVHYQLHHDYLFTSLIG</sequence>
<evidence type="ECO:0000313" key="14">
    <source>
        <dbReference type="EMBL" id="MFC4654232.1"/>
    </source>
</evidence>
<keyword evidence="7" id="KW-0259">Enterobactin biosynthesis</keyword>
<dbReference type="Pfam" id="PF17837">
    <property type="entry name" value="4PPT_N"/>
    <property type="match status" value="1"/>
</dbReference>
<evidence type="ECO:0000256" key="7">
    <source>
        <dbReference type="ARBA" id="ARBA00023191"/>
    </source>
</evidence>
<comment type="caution">
    <text evidence="14">The sequence shown here is derived from an EMBL/GenBank/DDBJ whole genome shotgun (WGS) entry which is preliminary data.</text>
</comment>
<dbReference type="InterPro" id="IPR041354">
    <property type="entry name" value="4PPT_N"/>
</dbReference>
<comment type="function">
    <text evidence="1">Involved in the biosynthesis of the siderophore enterobactin (enterochelin), which is a macrocyclic trimeric lactone of N-(2,3-dihydroxybenzoyl)-serine. The serine trilactone serves as a scaffolding for the three catechol functionalities that provide hexadentate coordination for the tightly ligated iron(2+) atoms. Plays an essential role in the assembly of the enterobactin by catalyzing the transfer of the 4'-phosphopantetheine (Ppant) moiety from coenzyme A to the apo-domains of both EntB (ArCP domain) and EntF (PCP domain) to yield their holo-forms which make them competent for the activation of 2,3-dihydroxybenzoate (DHB) and L-serine, respectively.</text>
</comment>
<dbReference type="RefSeq" id="WP_377332024.1">
    <property type="nucleotide sequence ID" value="NZ_JBHSGB010000005.1"/>
</dbReference>
<evidence type="ECO:0000256" key="2">
    <source>
        <dbReference type="ARBA" id="ARBA00004993"/>
    </source>
</evidence>
<dbReference type="PRINTS" id="PR01399">
    <property type="entry name" value="ENTSNTHTASED"/>
</dbReference>
<dbReference type="InterPro" id="IPR037143">
    <property type="entry name" value="4-PPantetheinyl_Trfase_dom_sf"/>
</dbReference>
<dbReference type="Proteomes" id="UP001595962">
    <property type="component" value="Unassembled WGS sequence"/>
</dbReference>
<evidence type="ECO:0000256" key="3">
    <source>
        <dbReference type="ARBA" id="ARBA00008342"/>
    </source>
</evidence>
<evidence type="ECO:0000256" key="4">
    <source>
        <dbReference type="ARBA" id="ARBA00011503"/>
    </source>
</evidence>
<dbReference type="EMBL" id="JBHSGB010000005">
    <property type="protein sequence ID" value="MFC4654232.1"/>
    <property type="molecule type" value="Genomic_DNA"/>
</dbReference>
<feature type="domain" description="4'-phosphopantetheinyl transferase N-terminal" evidence="13">
    <location>
        <begin position="59"/>
        <end position="124"/>
    </location>
</feature>
<reference evidence="15" key="1">
    <citation type="journal article" date="2019" name="Int. J. Syst. Evol. Microbiol.">
        <title>The Global Catalogue of Microorganisms (GCM) 10K type strain sequencing project: providing services to taxonomists for standard genome sequencing and annotation.</title>
        <authorList>
            <consortium name="The Broad Institute Genomics Platform"/>
            <consortium name="The Broad Institute Genome Sequencing Center for Infectious Disease"/>
            <person name="Wu L."/>
            <person name="Ma J."/>
        </authorList>
    </citation>
    <scope>NUCLEOTIDE SEQUENCE [LARGE SCALE GENOMIC DNA]</scope>
    <source>
        <strain evidence="15">DT28</strain>
    </source>
</reference>
<keyword evidence="15" id="KW-1185">Reference proteome</keyword>
<evidence type="ECO:0000256" key="8">
    <source>
        <dbReference type="ARBA" id="ARBA00029894"/>
    </source>
</evidence>
<dbReference type="PANTHER" id="PTHR38096">
    <property type="entry name" value="ENTEROBACTIN SYNTHASE COMPONENT D"/>
    <property type="match status" value="1"/>
</dbReference>
<evidence type="ECO:0000256" key="9">
    <source>
        <dbReference type="ARBA" id="ARBA00031996"/>
    </source>
</evidence>
<name>A0ABV9JIM0_9GAMM</name>
<dbReference type="GO" id="GO:0016740">
    <property type="term" value="F:transferase activity"/>
    <property type="evidence" value="ECO:0007669"/>
    <property type="project" value="UniProtKB-KW"/>
</dbReference>
<evidence type="ECO:0000256" key="5">
    <source>
        <dbReference type="ARBA" id="ARBA00019087"/>
    </source>
</evidence>
<comment type="subunit">
    <text evidence="4">EntB, EntD, EntE, and EntF form a multienzyme complex called enterobactin synthase.</text>
</comment>
<comment type="similarity">
    <text evidence="3">Belongs to the P-Pant transferase superfamily. EntD family.</text>
</comment>
<evidence type="ECO:0000313" key="15">
    <source>
        <dbReference type="Proteomes" id="UP001595962"/>
    </source>
</evidence>
<evidence type="ECO:0000256" key="11">
    <source>
        <dbReference type="ARBA" id="ARBA00049191"/>
    </source>
</evidence>
<dbReference type="SUPFAM" id="SSF56214">
    <property type="entry name" value="4'-phosphopantetheinyl transferase"/>
    <property type="match status" value="1"/>
</dbReference>
<comment type="catalytic activity">
    <reaction evidence="11">
        <text>apo-[peptidyl-carrier protein] + CoA = holo-[peptidyl-carrier protein] + adenosine 3',5'-bisphosphate + H(+)</text>
        <dbReference type="Rhea" id="RHEA:46228"/>
        <dbReference type="Rhea" id="RHEA-COMP:11479"/>
        <dbReference type="Rhea" id="RHEA-COMP:11480"/>
        <dbReference type="ChEBI" id="CHEBI:15378"/>
        <dbReference type="ChEBI" id="CHEBI:29999"/>
        <dbReference type="ChEBI" id="CHEBI:57287"/>
        <dbReference type="ChEBI" id="CHEBI:58343"/>
        <dbReference type="ChEBI" id="CHEBI:64479"/>
    </reaction>
</comment>
<evidence type="ECO:0000256" key="10">
    <source>
        <dbReference type="ARBA" id="ARBA00049176"/>
    </source>
</evidence>
<dbReference type="Pfam" id="PF01648">
    <property type="entry name" value="ACPS"/>
    <property type="match status" value="1"/>
</dbReference>
<protein>
    <recommendedName>
        <fullName evidence="5">Enterobactin synthase component D</fullName>
    </recommendedName>
    <alternativeName>
        <fullName evidence="8">4'-phosphopantetheinyl transferase EntD</fullName>
    </alternativeName>
    <alternativeName>
        <fullName evidence="9">Enterochelin synthase D</fullName>
    </alternativeName>
</protein>
<dbReference type="PANTHER" id="PTHR38096:SF1">
    <property type="entry name" value="ENTEROBACTIN SYNTHASE COMPONENT D"/>
    <property type="match status" value="1"/>
</dbReference>
<dbReference type="InterPro" id="IPR008278">
    <property type="entry name" value="4-PPantetheinyl_Trfase_dom"/>
</dbReference>
<keyword evidence="6 14" id="KW-0808">Transferase</keyword>
<comment type="catalytic activity">
    <reaction evidence="10">
        <text>apo-[aryl-carrier protein] + CoA = holo-[aryl-carrier protein] + adenosine 3',5'-bisphosphate + H(+)</text>
        <dbReference type="Rhea" id="RHEA:48404"/>
        <dbReference type="Rhea" id="RHEA-COMP:15903"/>
        <dbReference type="Rhea" id="RHEA-COMP:17557"/>
        <dbReference type="ChEBI" id="CHEBI:15378"/>
        <dbReference type="ChEBI" id="CHEBI:29999"/>
        <dbReference type="ChEBI" id="CHEBI:57287"/>
        <dbReference type="ChEBI" id="CHEBI:58343"/>
        <dbReference type="ChEBI" id="CHEBI:64479"/>
    </reaction>
</comment>
<organism evidence="14 15">
    <name type="scientific">Rheinheimera marina</name>
    <dbReference type="NCBI Taxonomy" id="1774958"/>
    <lineage>
        <taxon>Bacteria</taxon>
        <taxon>Pseudomonadati</taxon>
        <taxon>Pseudomonadota</taxon>
        <taxon>Gammaproteobacteria</taxon>
        <taxon>Chromatiales</taxon>
        <taxon>Chromatiaceae</taxon>
        <taxon>Rheinheimera</taxon>
    </lineage>
</organism>
<gene>
    <name evidence="14" type="ORF">ACFO3I_04235</name>
</gene>
<evidence type="ECO:0000256" key="6">
    <source>
        <dbReference type="ARBA" id="ARBA00022679"/>
    </source>
</evidence>